<dbReference type="PANTHER" id="PTHR43837:SF1">
    <property type="entry name" value="RIBOSOMAL PROTEIN US12 METHYLTHIOTRANSFERASE RIMO"/>
    <property type="match status" value="1"/>
</dbReference>
<dbReference type="HAMAP" id="MF_01865">
    <property type="entry name" value="MTTase_RimO"/>
    <property type="match status" value="1"/>
</dbReference>
<dbReference type="SFLD" id="SFLDG01061">
    <property type="entry name" value="methylthiotransferase"/>
    <property type="match status" value="1"/>
</dbReference>
<dbReference type="GO" id="GO:0046872">
    <property type="term" value="F:metal ion binding"/>
    <property type="evidence" value="ECO:0007669"/>
    <property type="project" value="UniProtKB-KW"/>
</dbReference>
<keyword evidence="5 8" id="KW-0479">Metal-binding</keyword>
<evidence type="ECO:0000256" key="5">
    <source>
        <dbReference type="ARBA" id="ARBA00022723"/>
    </source>
</evidence>
<reference evidence="14" key="1">
    <citation type="journal article" date="2015" name="MBio">
        <title>Genome-resolved metagenomic analysis reveals roles for candidate phyla and other microbial community members in biogeochemical transformations in oil reservoirs.</title>
        <authorList>
            <person name="Hu P."/>
            <person name="Tom L."/>
            <person name="Singh A."/>
            <person name="Thomas B.C."/>
            <person name="Baker B.J."/>
            <person name="Piceno Y.M."/>
            <person name="Andersen G.L."/>
            <person name="Banfield J.F."/>
        </authorList>
    </citation>
    <scope>NUCLEOTIDE SEQUENCE [LARGE SCALE GENOMIC DNA]</scope>
    <source>
        <strain evidence="13">46_47</strain>
        <strain evidence="14">46_70</strain>
    </source>
</reference>
<evidence type="ECO:0000313" key="12">
    <source>
        <dbReference type="EMBL" id="HCO70509.1"/>
    </source>
</evidence>
<keyword evidence="14" id="KW-0689">Ribosomal protein</keyword>
<dbReference type="NCBIfam" id="TIGR00089">
    <property type="entry name" value="MiaB/RimO family radical SAM methylthiotransferase"/>
    <property type="match status" value="1"/>
</dbReference>
<comment type="function">
    <text evidence="8">Catalyzes the methylthiolation of an aspartic acid residue of ribosomal protein uS12.</text>
</comment>
<dbReference type="InterPro" id="IPR002792">
    <property type="entry name" value="TRAM_dom"/>
</dbReference>
<feature type="binding site" evidence="8">
    <location>
        <position position="46"/>
    </location>
    <ligand>
        <name>[4Fe-4S] cluster</name>
        <dbReference type="ChEBI" id="CHEBI:49883"/>
        <label>1</label>
    </ligand>
</feature>
<feature type="domain" description="Radical SAM core" evidence="11">
    <location>
        <begin position="133"/>
        <end position="363"/>
    </location>
</feature>
<sequence>MKFGVLSLGCSKNMADMDNFMGIMTGRGHEIVNDALIADLLVIDTCGFIDDAKRESVEEIFKSLSFKAKNPGLKILAVGCLVQRYFEELKSEIIEIDGLIGVTSPMTLADLIERGEFFYLREPEVVYDYSNRVAGKYSAYVKIGDGCNRDCAFCSIPNFKGKSVSRASESVVKETLSLVKKGVKEVVLVSQDSTQYGRDLNEGIDLKGLLRKLNDLEGDFWIRLLYLHPDHVDDALVDTIISLPKVVDYFDVPVQSGSDKILKRMGRSRNSGELLEMLLGIRQKAPHAILRTTVMVGFPGESEDTFDETLDFVRTVEFDRLGGFVYSREEGTKAFDQKQTVGKDCAKQMLETLLEEQDTISAERLSHFKGKVMTVLLEESGASYTLGRAYNSAPEVDGVVVLKGHNEEGVFLKARITETYEHDMEGVVLDELA</sequence>
<keyword evidence="6 8" id="KW-0408">Iron</keyword>
<dbReference type="PROSITE" id="PS51449">
    <property type="entry name" value="MTTASE_N"/>
    <property type="match status" value="1"/>
</dbReference>
<dbReference type="PROSITE" id="PS01278">
    <property type="entry name" value="MTTASE_RADICAL"/>
    <property type="match status" value="1"/>
</dbReference>
<keyword evidence="1 8" id="KW-0004">4Fe-4S</keyword>
<dbReference type="SMART" id="SM00729">
    <property type="entry name" value="Elp3"/>
    <property type="match status" value="1"/>
</dbReference>
<dbReference type="CDD" id="cd01335">
    <property type="entry name" value="Radical_SAM"/>
    <property type="match status" value="1"/>
</dbReference>
<keyword evidence="14" id="KW-0687">Ribonucleoprotein</keyword>
<comment type="catalytic activity">
    <reaction evidence="8">
        <text>L-aspartate(89)-[ribosomal protein uS12]-hydrogen + (sulfur carrier)-SH + AH2 + 2 S-adenosyl-L-methionine = 3-methylsulfanyl-L-aspartate(89)-[ribosomal protein uS12]-hydrogen + (sulfur carrier)-H + 5'-deoxyadenosine + L-methionine + A + S-adenosyl-L-homocysteine + 2 H(+)</text>
        <dbReference type="Rhea" id="RHEA:37087"/>
        <dbReference type="Rhea" id="RHEA-COMP:10460"/>
        <dbReference type="Rhea" id="RHEA-COMP:10461"/>
        <dbReference type="Rhea" id="RHEA-COMP:14737"/>
        <dbReference type="Rhea" id="RHEA-COMP:14739"/>
        <dbReference type="ChEBI" id="CHEBI:13193"/>
        <dbReference type="ChEBI" id="CHEBI:15378"/>
        <dbReference type="ChEBI" id="CHEBI:17319"/>
        <dbReference type="ChEBI" id="CHEBI:17499"/>
        <dbReference type="ChEBI" id="CHEBI:29917"/>
        <dbReference type="ChEBI" id="CHEBI:29961"/>
        <dbReference type="ChEBI" id="CHEBI:57844"/>
        <dbReference type="ChEBI" id="CHEBI:57856"/>
        <dbReference type="ChEBI" id="CHEBI:59789"/>
        <dbReference type="ChEBI" id="CHEBI:64428"/>
        <dbReference type="ChEBI" id="CHEBI:73599"/>
        <dbReference type="EC" id="2.8.4.4"/>
    </reaction>
</comment>
<evidence type="ECO:0000256" key="6">
    <source>
        <dbReference type="ARBA" id="ARBA00023004"/>
    </source>
</evidence>
<dbReference type="SFLD" id="SFLDG01082">
    <property type="entry name" value="B12-binding_domain_containing"/>
    <property type="match status" value="1"/>
</dbReference>
<dbReference type="InterPro" id="IPR005840">
    <property type="entry name" value="Ribosomal_uS12_MeSTrfase_RimO"/>
</dbReference>
<comment type="cofactor">
    <cofactor evidence="8">
        <name>[4Fe-4S] cluster</name>
        <dbReference type="ChEBI" id="CHEBI:49883"/>
    </cofactor>
    <text evidence="8">Binds 2 [4Fe-4S] clusters. One cluster is coordinated with 3 cysteines and an exchangeable S-adenosyl-L-methionine.</text>
</comment>
<reference evidence="15 16" key="2">
    <citation type="journal article" date="2015" name="MBio">
        <title>Genome-Resolved Metagenomic Analysis Reveals Roles for Candidate Phyla and Other Microbial Community Members in Biogeochemical Transformations in Oil Reservoirs.</title>
        <authorList>
            <person name="Hu P."/>
            <person name="Tom L."/>
            <person name="Singh A."/>
            <person name="Thomas B.C."/>
            <person name="Baker B.J."/>
            <person name="Piceno Y.M."/>
            <person name="Andersen G.L."/>
            <person name="Banfield J.F."/>
        </authorList>
    </citation>
    <scope>NUCLEOTIDE SEQUENCE [LARGE SCALE GENOMIC DNA]</scope>
</reference>
<comment type="caution">
    <text evidence="14">The sequence shown here is derived from an EMBL/GenBank/DDBJ whole genome shotgun (WGS) entry which is preliminary data.</text>
</comment>
<dbReference type="InterPro" id="IPR005839">
    <property type="entry name" value="Methylthiotransferase"/>
</dbReference>
<keyword evidence="3 8" id="KW-0808">Transferase</keyword>
<dbReference type="SFLD" id="SFLDS00029">
    <property type="entry name" value="Radical_SAM"/>
    <property type="match status" value="1"/>
</dbReference>
<dbReference type="InterPro" id="IPR038135">
    <property type="entry name" value="Methylthiotransferase_N_sf"/>
</dbReference>
<dbReference type="GO" id="GO:0005840">
    <property type="term" value="C:ribosome"/>
    <property type="evidence" value="ECO:0007669"/>
    <property type="project" value="UniProtKB-KW"/>
</dbReference>
<dbReference type="Pfam" id="PF04055">
    <property type="entry name" value="Radical_SAM"/>
    <property type="match status" value="1"/>
</dbReference>
<evidence type="ECO:0000256" key="4">
    <source>
        <dbReference type="ARBA" id="ARBA00022691"/>
    </source>
</evidence>
<feature type="binding site" evidence="8">
    <location>
        <position position="80"/>
    </location>
    <ligand>
        <name>[4Fe-4S] cluster</name>
        <dbReference type="ChEBI" id="CHEBI:49883"/>
        <label>1</label>
    </ligand>
</feature>
<reference evidence="12 17" key="3">
    <citation type="journal article" date="2018" name="Nat. Biotechnol.">
        <title>A standardized bacterial taxonomy based on genome phylogeny substantially revises the tree of life.</title>
        <authorList>
            <person name="Parks D.H."/>
            <person name="Chuvochina M."/>
            <person name="Waite D.W."/>
            <person name="Rinke C."/>
            <person name="Skarshewski A."/>
            <person name="Chaumeil P.A."/>
            <person name="Hugenholtz P."/>
        </authorList>
    </citation>
    <scope>NUCLEOTIDE SEQUENCE [LARGE SCALE GENOMIC DNA]</scope>
    <source>
        <strain evidence="12">UBA9905</strain>
    </source>
</reference>
<evidence type="ECO:0000259" key="10">
    <source>
        <dbReference type="PROSITE" id="PS51449"/>
    </source>
</evidence>
<dbReference type="EMBL" id="LGGH01000038">
    <property type="protein sequence ID" value="KUK68099.1"/>
    <property type="molecule type" value="Genomic_DNA"/>
</dbReference>
<dbReference type="GO" id="GO:0035599">
    <property type="term" value="F:aspartic acid methylthiotransferase activity"/>
    <property type="evidence" value="ECO:0007669"/>
    <property type="project" value="TreeGrafter"/>
</dbReference>
<dbReference type="InterPro" id="IPR058240">
    <property type="entry name" value="rSAM_sf"/>
</dbReference>
<accession>A0A101IA68</accession>
<keyword evidence="2 8" id="KW-0963">Cytoplasm</keyword>
<dbReference type="FunFam" id="3.80.30.20:FF:000001">
    <property type="entry name" value="tRNA-2-methylthio-N(6)-dimethylallyladenosine synthase 2"/>
    <property type="match status" value="1"/>
</dbReference>
<dbReference type="EMBL" id="LGGW01000001">
    <property type="protein sequence ID" value="KUK91473.1"/>
    <property type="molecule type" value="Genomic_DNA"/>
</dbReference>
<organism evidence="14 16">
    <name type="scientific">Mesotoga infera</name>
    <dbReference type="NCBI Taxonomy" id="1236046"/>
    <lineage>
        <taxon>Bacteria</taxon>
        <taxon>Thermotogati</taxon>
        <taxon>Thermotogota</taxon>
        <taxon>Thermotogae</taxon>
        <taxon>Kosmotogales</taxon>
        <taxon>Kosmotogaceae</taxon>
        <taxon>Mesotoga</taxon>
    </lineage>
</organism>
<name>A0A101IA68_9BACT</name>
<dbReference type="AlphaFoldDB" id="A0A101IA68"/>
<dbReference type="Proteomes" id="UP000055014">
    <property type="component" value="Unassembled WGS sequence"/>
</dbReference>
<evidence type="ECO:0000256" key="2">
    <source>
        <dbReference type="ARBA" id="ARBA00022490"/>
    </source>
</evidence>
<dbReference type="PANTHER" id="PTHR43837">
    <property type="entry name" value="RIBOSOMAL PROTEIN S12 METHYLTHIOTRANSFERASE RIMO"/>
    <property type="match status" value="1"/>
</dbReference>
<dbReference type="PROSITE" id="PS50926">
    <property type="entry name" value="TRAM"/>
    <property type="match status" value="1"/>
</dbReference>
<dbReference type="Proteomes" id="UP000264215">
    <property type="component" value="Unassembled WGS sequence"/>
</dbReference>
<feature type="domain" description="MTTase N-terminal" evidence="10">
    <location>
        <begin position="1"/>
        <end position="117"/>
    </location>
</feature>
<dbReference type="GO" id="GO:0006400">
    <property type="term" value="P:tRNA modification"/>
    <property type="evidence" value="ECO:0007669"/>
    <property type="project" value="InterPro"/>
</dbReference>
<dbReference type="InterPro" id="IPR006638">
    <property type="entry name" value="Elp3/MiaA/NifB-like_rSAM"/>
</dbReference>
<feature type="binding site" evidence="8">
    <location>
        <position position="10"/>
    </location>
    <ligand>
        <name>[4Fe-4S] cluster</name>
        <dbReference type="ChEBI" id="CHEBI:49883"/>
        <label>1</label>
    </ligand>
</feature>
<dbReference type="InterPro" id="IPR012340">
    <property type="entry name" value="NA-bd_OB-fold"/>
</dbReference>
<dbReference type="Gene3D" id="3.80.30.20">
    <property type="entry name" value="tm_1862 like domain"/>
    <property type="match status" value="1"/>
</dbReference>
<dbReference type="InterPro" id="IPR020612">
    <property type="entry name" value="Methylthiotransferase_CS"/>
</dbReference>
<dbReference type="PATRIC" id="fig|1236046.5.peg.581"/>
<protein>
    <recommendedName>
        <fullName evidence="8">Ribosomal protein uS12 methylthiotransferase RimO</fullName>
        <shortName evidence="8">uS12 MTTase</shortName>
        <shortName evidence="8">uS12 methylthiotransferase</shortName>
        <ecNumber evidence="8">2.8.4.4</ecNumber>
    </recommendedName>
    <alternativeName>
        <fullName evidence="8">Ribosomal protein uS12 (aspartate-C(3))-methylthiotransferase</fullName>
    </alternativeName>
    <alternativeName>
        <fullName evidence="8">Ribosome maturation factor RimO</fullName>
    </alternativeName>
</protein>
<evidence type="ECO:0000256" key="7">
    <source>
        <dbReference type="ARBA" id="ARBA00023014"/>
    </source>
</evidence>
<feature type="binding site" evidence="8">
    <location>
        <position position="154"/>
    </location>
    <ligand>
        <name>[4Fe-4S] cluster</name>
        <dbReference type="ChEBI" id="CHEBI:49883"/>
        <label>2</label>
        <note>4Fe-4S-S-AdoMet</note>
    </ligand>
</feature>
<dbReference type="Proteomes" id="UP000054260">
    <property type="component" value="Unassembled WGS sequence"/>
</dbReference>
<dbReference type="EMBL" id="DQBS01000178">
    <property type="protein sequence ID" value="HCO70509.1"/>
    <property type="molecule type" value="Genomic_DNA"/>
</dbReference>
<dbReference type="Pfam" id="PF18693">
    <property type="entry name" value="TRAM_2"/>
    <property type="match status" value="1"/>
</dbReference>
<keyword evidence="7 8" id="KW-0411">Iron-sulfur</keyword>
<dbReference type="NCBIfam" id="TIGR01125">
    <property type="entry name" value="30S ribosomal protein S12 methylthiotransferase RimO"/>
    <property type="match status" value="1"/>
</dbReference>
<evidence type="ECO:0000313" key="15">
    <source>
        <dbReference type="Proteomes" id="UP000054260"/>
    </source>
</evidence>
<dbReference type="Pfam" id="PF00919">
    <property type="entry name" value="UPF0004"/>
    <property type="match status" value="1"/>
</dbReference>
<dbReference type="InterPro" id="IPR007197">
    <property type="entry name" value="rSAM"/>
</dbReference>
<evidence type="ECO:0000259" key="9">
    <source>
        <dbReference type="PROSITE" id="PS50926"/>
    </source>
</evidence>
<dbReference type="PROSITE" id="PS51918">
    <property type="entry name" value="RADICAL_SAM"/>
    <property type="match status" value="1"/>
</dbReference>
<comment type="subcellular location">
    <subcellularLocation>
        <location evidence="8">Cytoplasm</location>
    </subcellularLocation>
</comment>
<evidence type="ECO:0000313" key="13">
    <source>
        <dbReference type="EMBL" id="KUK68099.1"/>
    </source>
</evidence>
<gene>
    <name evidence="8 12" type="primary">rimO</name>
    <name evidence="12" type="ORF">DIT26_08060</name>
    <name evidence="13" type="ORF">XD86_0399</name>
    <name evidence="14" type="ORF">XE02_0031</name>
</gene>
<evidence type="ECO:0000256" key="1">
    <source>
        <dbReference type="ARBA" id="ARBA00022485"/>
    </source>
</evidence>
<evidence type="ECO:0000256" key="3">
    <source>
        <dbReference type="ARBA" id="ARBA00022679"/>
    </source>
</evidence>
<dbReference type="GO" id="GO:0103039">
    <property type="term" value="F:protein methylthiotransferase activity"/>
    <property type="evidence" value="ECO:0007669"/>
    <property type="project" value="UniProtKB-EC"/>
</dbReference>
<feature type="binding site" evidence="8">
    <location>
        <position position="147"/>
    </location>
    <ligand>
        <name>[4Fe-4S] cluster</name>
        <dbReference type="ChEBI" id="CHEBI:49883"/>
        <label>2</label>
        <note>4Fe-4S-S-AdoMet</note>
    </ligand>
</feature>
<dbReference type="InterPro" id="IPR023404">
    <property type="entry name" value="rSAM_horseshoe"/>
</dbReference>
<evidence type="ECO:0000313" key="17">
    <source>
        <dbReference type="Proteomes" id="UP000264215"/>
    </source>
</evidence>
<keyword evidence="4 8" id="KW-0949">S-adenosyl-L-methionine</keyword>
<comment type="similarity">
    <text evidence="8">Belongs to the methylthiotransferase family. RimO subfamily.</text>
</comment>
<dbReference type="GO" id="GO:0051539">
    <property type="term" value="F:4 iron, 4 sulfur cluster binding"/>
    <property type="evidence" value="ECO:0007669"/>
    <property type="project" value="UniProtKB-UniRule"/>
</dbReference>
<evidence type="ECO:0000313" key="16">
    <source>
        <dbReference type="Proteomes" id="UP000055014"/>
    </source>
</evidence>
<evidence type="ECO:0000313" key="14">
    <source>
        <dbReference type="EMBL" id="KUK91473.1"/>
    </source>
</evidence>
<dbReference type="GO" id="GO:0005829">
    <property type="term" value="C:cytosol"/>
    <property type="evidence" value="ECO:0007669"/>
    <property type="project" value="TreeGrafter"/>
</dbReference>
<feature type="domain" description="TRAM" evidence="9">
    <location>
        <begin position="366"/>
        <end position="430"/>
    </location>
</feature>
<dbReference type="SUPFAM" id="SSF102114">
    <property type="entry name" value="Radical SAM enzymes"/>
    <property type="match status" value="1"/>
</dbReference>
<dbReference type="EC" id="2.8.4.4" evidence="8"/>
<dbReference type="Gene3D" id="3.40.50.12160">
    <property type="entry name" value="Methylthiotransferase, N-terminal domain"/>
    <property type="match status" value="1"/>
</dbReference>
<dbReference type="InterPro" id="IPR013848">
    <property type="entry name" value="Methylthiotransferase_N"/>
</dbReference>
<evidence type="ECO:0000259" key="11">
    <source>
        <dbReference type="PROSITE" id="PS51918"/>
    </source>
</evidence>
<feature type="binding site" evidence="8">
    <location>
        <position position="151"/>
    </location>
    <ligand>
        <name>[4Fe-4S] cluster</name>
        <dbReference type="ChEBI" id="CHEBI:49883"/>
        <label>2</label>
        <note>4Fe-4S-S-AdoMet</note>
    </ligand>
</feature>
<proteinExistence type="inferred from homology"/>
<dbReference type="Gene3D" id="2.40.50.140">
    <property type="entry name" value="Nucleic acid-binding proteins"/>
    <property type="match status" value="1"/>
</dbReference>
<evidence type="ECO:0000256" key="8">
    <source>
        <dbReference type="HAMAP-Rule" id="MF_01865"/>
    </source>
</evidence>